<dbReference type="PANTHER" id="PTHR22946">
    <property type="entry name" value="DIENELACTONE HYDROLASE DOMAIN-CONTAINING PROTEIN-RELATED"/>
    <property type="match status" value="1"/>
</dbReference>
<proteinExistence type="predicted"/>
<protein>
    <submittedName>
        <fullName evidence="3">Dienelactone hydrolase</fullName>
    </submittedName>
</protein>
<feature type="chain" id="PRO_5030573943" evidence="1">
    <location>
        <begin position="23"/>
        <end position="258"/>
    </location>
</feature>
<comment type="caution">
    <text evidence="3">The sequence shown here is derived from an EMBL/GenBank/DDBJ whole genome shotgun (WGS) entry which is preliminary data.</text>
</comment>
<dbReference type="EMBL" id="JACHWY010000003">
    <property type="protein sequence ID" value="MBB3048563.1"/>
    <property type="molecule type" value="Genomic_DNA"/>
</dbReference>
<evidence type="ECO:0000313" key="3">
    <source>
        <dbReference type="EMBL" id="MBB3048563.1"/>
    </source>
</evidence>
<dbReference type="PANTHER" id="PTHR22946:SF0">
    <property type="entry name" value="DIENELACTONE HYDROLASE DOMAIN-CONTAINING PROTEIN"/>
    <property type="match status" value="1"/>
</dbReference>
<dbReference type="InterPro" id="IPR002925">
    <property type="entry name" value="Dienelactn_hydro"/>
</dbReference>
<dbReference type="Gene3D" id="3.40.50.1820">
    <property type="entry name" value="alpha/beta hydrolase"/>
    <property type="match status" value="1"/>
</dbReference>
<feature type="signal peptide" evidence="1">
    <location>
        <begin position="1"/>
        <end position="22"/>
    </location>
</feature>
<dbReference type="GO" id="GO:0016787">
    <property type="term" value="F:hydrolase activity"/>
    <property type="evidence" value="ECO:0007669"/>
    <property type="project" value="UniProtKB-KW"/>
</dbReference>
<feature type="domain" description="Dienelactone hydrolase" evidence="2">
    <location>
        <begin position="40"/>
        <end position="257"/>
    </location>
</feature>
<dbReference type="SUPFAM" id="SSF53474">
    <property type="entry name" value="alpha/beta-Hydrolases"/>
    <property type="match status" value="1"/>
</dbReference>
<keyword evidence="1" id="KW-0732">Signal</keyword>
<evidence type="ECO:0000313" key="4">
    <source>
        <dbReference type="Proteomes" id="UP000537130"/>
    </source>
</evidence>
<dbReference type="Proteomes" id="UP000537130">
    <property type="component" value="Unassembled WGS sequence"/>
</dbReference>
<dbReference type="InterPro" id="IPR029058">
    <property type="entry name" value="AB_hydrolase_fold"/>
</dbReference>
<reference evidence="3 4" key="1">
    <citation type="submission" date="2020-08" db="EMBL/GenBank/DDBJ databases">
        <title>Genomic Encyclopedia of Type Strains, Phase III (KMG-III): the genomes of soil and plant-associated and newly described type strains.</title>
        <authorList>
            <person name="Whitman W."/>
        </authorList>
    </citation>
    <scope>NUCLEOTIDE SEQUENCE [LARGE SCALE GENOMIC DNA]</scope>
    <source>
        <strain evidence="3 4">CECT 8654</strain>
    </source>
</reference>
<dbReference type="InterPro" id="IPR050261">
    <property type="entry name" value="FrsA_esterase"/>
</dbReference>
<sequence length="258" mass="27269">MILRLVLLVLFATGVPSLNAFAKALTEEKPVTLAGDLGSAVLYTPRNGQIKTGVIVVHEWWGLNDYARSRAQQLAEEGYAAIAVDMYGHGKIADHPKEATAFMNAALAEPDKMNARFQAAKAELEKLPQLDKVYAIGYCFGGAVVLNQARMGTDLAGVASFHGSLGTENPAEAGKVKAKVLVATGGADPMVPPKQVGDFVTEMGQAGVNLELLSFPGVLHSFTNPEATAKGEETGLPVAYDEAADKASWAALLRFLAE</sequence>
<organism evidence="3 4">
    <name type="scientific">Litorivivens lipolytica</name>
    <dbReference type="NCBI Taxonomy" id="1524264"/>
    <lineage>
        <taxon>Bacteria</taxon>
        <taxon>Pseudomonadati</taxon>
        <taxon>Pseudomonadota</taxon>
        <taxon>Gammaproteobacteria</taxon>
        <taxon>Litorivivens</taxon>
    </lineage>
</organism>
<dbReference type="Pfam" id="PF01738">
    <property type="entry name" value="DLH"/>
    <property type="match status" value="1"/>
</dbReference>
<dbReference type="RefSeq" id="WP_183411344.1">
    <property type="nucleotide sequence ID" value="NZ_JACHWY010000003.1"/>
</dbReference>
<evidence type="ECO:0000259" key="2">
    <source>
        <dbReference type="Pfam" id="PF01738"/>
    </source>
</evidence>
<keyword evidence="4" id="KW-1185">Reference proteome</keyword>
<evidence type="ECO:0000256" key="1">
    <source>
        <dbReference type="SAM" id="SignalP"/>
    </source>
</evidence>
<dbReference type="AlphaFoldDB" id="A0A7W4W6U3"/>
<gene>
    <name evidence="3" type="ORF">FHR99_002837</name>
</gene>
<name>A0A7W4W6U3_9GAMM</name>
<accession>A0A7W4W6U3</accession>
<keyword evidence="3" id="KW-0378">Hydrolase</keyword>